<dbReference type="GO" id="GO:0032993">
    <property type="term" value="C:protein-DNA complex"/>
    <property type="evidence" value="ECO:0007669"/>
    <property type="project" value="TreeGrafter"/>
</dbReference>
<dbReference type="AlphaFoldDB" id="A0A9D7F8Y9"/>
<keyword evidence="2" id="KW-0597">Phosphoprotein</keyword>
<keyword evidence="1" id="KW-0238">DNA-binding</keyword>
<protein>
    <submittedName>
        <fullName evidence="4">Response regulator</fullName>
    </submittedName>
</protein>
<dbReference type="GO" id="GO:0006355">
    <property type="term" value="P:regulation of DNA-templated transcription"/>
    <property type="evidence" value="ECO:0007669"/>
    <property type="project" value="TreeGrafter"/>
</dbReference>
<proteinExistence type="predicted"/>
<gene>
    <name evidence="4" type="ORF">IPJ48_15465</name>
</gene>
<evidence type="ECO:0000259" key="3">
    <source>
        <dbReference type="PROSITE" id="PS50110"/>
    </source>
</evidence>
<sequence length="129" mass="13070">MGRAISKVIVVEDDASMREALGRLLGAAGLECAAFASAEALLASGLDAGAACVVSDLKLPAMSGLDLLAAMRARGGRPGFILITAHDAPGLREEAVRQGAAAYLIKPFHGAALLAAINAELVRGESCTI</sequence>
<dbReference type="GO" id="GO:0000976">
    <property type="term" value="F:transcription cis-regulatory region binding"/>
    <property type="evidence" value="ECO:0007669"/>
    <property type="project" value="TreeGrafter"/>
</dbReference>
<dbReference type="InterPro" id="IPR011006">
    <property type="entry name" value="CheY-like_superfamily"/>
</dbReference>
<name>A0A9D7F8Y9_9RHOO</name>
<dbReference type="GO" id="GO:0000156">
    <property type="term" value="F:phosphorelay response regulator activity"/>
    <property type="evidence" value="ECO:0007669"/>
    <property type="project" value="TreeGrafter"/>
</dbReference>
<dbReference type="EMBL" id="JADJNC010000029">
    <property type="protein sequence ID" value="MBK7424360.1"/>
    <property type="molecule type" value="Genomic_DNA"/>
</dbReference>
<dbReference type="SMART" id="SM00448">
    <property type="entry name" value="REC"/>
    <property type="match status" value="1"/>
</dbReference>
<evidence type="ECO:0000256" key="1">
    <source>
        <dbReference type="ARBA" id="ARBA00023125"/>
    </source>
</evidence>
<evidence type="ECO:0000313" key="4">
    <source>
        <dbReference type="EMBL" id="MBK7424360.1"/>
    </source>
</evidence>
<organism evidence="4 5">
    <name type="scientific">Candidatus Propionivibrio dominans</name>
    <dbReference type="NCBI Taxonomy" id="2954373"/>
    <lineage>
        <taxon>Bacteria</taxon>
        <taxon>Pseudomonadati</taxon>
        <taxon>Pseudomonadota</taxon>
        <taxon>Betaproteobacteria</taxon>
        <taxon>Rhodocyclales</taxon>
        <taxon>Rhodocyclaceae</taxon>
        <taxon>Propionivibrio</taxon>
    </lineage>
</organism>
<evidence type="ECO:0000313" key="5">
    <source>
        <dbReference type="Proteomes" id="UP000886602"/>
    </source>
</evidence>
<dbReference type="PANTHER" id="PTHR48111">
    <property type="entry name" value="REGULATOR OF RPOS"/>
    <property type="match status" value="1"/>
</dbReference>
<dbReference type="PANTHER" id="PTHR48111:SF56">
    <property type="entry name" value="TETRATHIONATE RESPONSE REGULATORY PROTEIN TTRR"/>
    <property type="match status" value="1"/>
</dbReference>
<dbReference type="GO" id="GO:0005829">
    <property type="term" value="C:cytosol"/>
    <property type="evidence" value="ECO:0007669"/>
    <property type="project" value="TreeGrafter"/>
</dbReference>
<comment type="caution">
    <text evidence="4">The sequence shown here is derived from an EMBL/GenBank/DDBJ whole genome shotgun (WGS) entry which is preliminary data.</text>
</comment>
<dbReference type="InterPro" id="IPR001789">
    <property type="entry name" value="Sig_transdc_resp-reg_receiver"/>
</dbReference>
<accession>A0A9D7F8Y9</accession>
<dbReference type="Proteomes" id="UP000886602">
    <property type="component" value="Unassembled WGS sequence"/>
</dbReference>
<dbReference type="InterPro" id="IPR039420">
    <property type="entry name" value="WalR-like"/>
</dbReference>
<dbReference type="SUPFAM" id="SSF52172">
    <property type="entry name" value="CheY-like"/>
    <property type="match status" value="1"/>
</dbReference>
<reference evidence="4" key="1">
    <citation type="submission" date="2020-10" db="EMBL/GenBank/DDBJ databases">
        <title>Connecting structure to function with the recovery of over 1000 high-quality activated sludge metagenome-assembled genomes encoding full-length rRNA genes using long-read sequencing.</title>
        <authorList>
            <person name="Singleton C.M."/>
            <person name="Petriglieri F."/>
            <person name="Kristensen J.M."/>
            <person name="Kirkegaard R.H."/>
            <person name="Michaelsen T.Y."/>
            <person name="Andersen M.H."/>
            <person name="Karst S.M."/>
            <person name="Dueholm M.S."/>
            <person name="Nielsen P.H."/>
            <person name="Albertsen M."/>
        </authorList>
    </citation>
    <scope>NUCLEOTIDE SEQUENCE</scope>
    <source>
        <strain evidence="4">EsbW_18-Q3-R4-48_MAXAC.044</strain>
    </source>
</reference>
<feature type="modified residue" description="4-aspartylphosphate" evidence="2">
    <location>
        <position position="56"/>
    </location>
</feature>
<evidence type="ECO:0000256" key="2">
    <source>
        <dbReference type="PROSITE-ProRule" id="PRU00169"/>
    </source>
</evidence>
<feature type="domain" description="Response regulatory" evidence="3">
    <location>
        <begin position="7"/>
        <end position="121"/>
    </location>
</feature>
<dbReference type="PROSITE" id="PS50110">
    <property type="entry name" value="RESPONSE_REGULATORY"/>
    <property type="match status" value="1"/>
</dbReference>
<dbReference type="Pfam" id="PF00072">
    <property type="entry name" value="Response_reg"/>
    <property type="match status" value="1"/>
</dbReference>
<dbReference type="Gene3D" id="3.40.50.2300">
    <property type="match status" value="1"/>
</dbReference>